<accession>A0ABT7UJM5</accession>
<sequence>MKKVFTMILSGIMVFSITIGNVMASNENPAIQYTENTINNPYLELNEIIPVINEKSIELKGTTNPLYWEFKNFDNAIDIMKSYNQDKIDLSELTIHNCEKYAEEFEKLYTIDEVAQDKQLKILSQFFTVCRNHIMNKEILSLYNQKDYQFDELVILLPYTSPVIEKIINSNATLRMAPRSISARDRRIMQQNRYARVYGDKPNRKKYTYYEGENRGDCTNFVSQILVAGGIKTNNTWKPYTRTWINAHAFVLYWYMKTGAKNGYSNFASISKTLKAGDIIGADWGGDGHYDHCAYVVADGPKTSAGYYDVTIAQHTPNYVAKASQKGWKDLKKGLYVRLRI</sequence>
<dbReference type="Pfam" id="PF12671">
    <property type="entry name" value="Amidase_6"/>
    <property type="match status" value="1"/>
</dbReference>
<name>A0ABT7UJM5_9FIRM</name>
<protein>
    <submittedName>
        <fullName evidence="3">Amidase domain-containing protein</fullName>
    </submittedName>
</protein>
<feature type="domain" description="Putative amidase" evidence="2">
    <location>
        <begin position="192"/>
        <end position="335"/>
    </location>
</feature>
<dbReference type="PANTHER" id="PTHR40032">
    <property type="entry name" value="EXPORTED PROTEIN-RELATED"/>
    <property type="match status" value="1"/>
</dbReference>
<evidence type="ECO:0000313" key="4">
    <source>
        <dbReference type="Proteomes" id="UP001529275"/>
    </source>
</evidence>
<dbReference type="RefSeq" id="WP_289527967.1">
    <property type="nucleotide sequence ID" value="NZ_JAUDCK010000031.1"/>
</dbReference>
<proteinExistence type="predicted"/>
<keyword evidence="1" id="KW-0732">Signal</keyword>
<comment type="caution">
    <text evidence="3">The sequence shown here is derived from an EMBL/GenBank/DDBJ whole genome shotgun (WGS) entry which is preliminary data.</text>
</comment>
<keyword evidence="4" id="KW-1185">Reference proteome</keyword>
<feature type="chain" id="PRO_5047453074" evidence="1">
    <location>
        <begin position="25"/>
        <end position="341"/>
    </location>
</feature>
<dbReference type="InterPro" id="IPR024301">
    <property type="entry name" value="Amidase_6"/>
</dbReference>
<dbReference type="EMBL" id="JAUDCK010000031">
    <property type="protein sequence ID" value="MDM8196356.1"/>
    <property type="molecule type" value="Genomic_DNA"/>
</dbReference>
<reference evidence="4" key="1">
    <citation type="submission" date="2023-06" db="EMBL/GenBank/DDBJ databases">
        <title>Identification and characterization of horizontal gene transfer across gut microbiota members of farm animals based on homology search.</title>
        <authorList>
            <person name="Zeman M."/>
            <person name="Kubasova T."/>
            <person name="Jahodarova E."/>
            <person name="Nykrynova M."/>
            <person name="Rychlik I."/>
        </authorList>
    </citation>
    <scope>NUCLEOTIDE SEQUENCE [LARGE SCALE GENOMIC DNA]</scope>
    <source>
        <strain evidence="4">ET341</strain>
    </source>
</reference>
<gene>
    <name evidence="3" type="ORF">QUV98_08515</name>
</gene>
<evidence type="ECO:0000313" key="3">
    <source>
        <dbReference type="EMBL" id="MDM8196356.1"/>
    </source>
</evidence>
<organism evidence="3 4">
    <name type="scientific">Massilimicrobiota timonensis</name>
    <dbReference type="NCBI Taxonomy" id="1776392"/>
    <lineage>
        <taxon>Bacteria</taxon>
        <taxon>Bacillati</taxon>
        <taxon>Bacillota</taxon>
        <taxon>Erysipelotrichia</taxon>
        <taxon>Erysipelotrichales</taxon>
        <taxon>Erysipelotrichaceae</taxon>
        <taxon>Massilimicrobiota</taxon>
    </lineage>
</organism>
<feature type="signal peptide" evidence="1">
    <location>
        <begin position="1"/>
        <end position="24"/>
    </location>
</feature>
<evidence type="ECO:0000259" key="2">
    <source>
        <dbReference type="Pfam" id="PF12671"/>
    </source>
</evidence>
<dbReference type="Proteomes" id="UP001529275">
    <property type="component" value="Unassembled WGS sequence"/>
</dbReference>
<evidence type="ECO:0000256" key="1">
    <source>
        <dbReference type="SAM" id="SignalP"/>
    </source>
</evidence>
<dbReference type="PANTHER" id="PTHR40032:SF1">
    <property type="entry name" value="EXPORTED PROTEIN"/>
    <property type="match status" value="1"/>
</dbReference>